<proteinExistence type="predicted"/>
<evidence type="ECO:0000313" key="1">
    <source>
        <dbReference type="EMBL" id="KAJ1360135.1"/>
    </source>
</evidence>
<evidence type="ECO:0000313" key="2">
    <source>
        <dbReference type="Proteomes" id="UP001196413"/>
    </source>
</evidence>
<protein>
    <submittedName>
        <fullName evidence="1">Uncharacterized protein</fullName>
    </submittedName>
</protein>
<dbReference type="Proteomes" id="UP001196413">
    <property type="component" value="Unassembled WGS sequence"/>
</dbReference>
<accession>A0AAD5MKB4</accession>
<keyword evidence="2" id="KW-1185">Reference proteome</keyword>
<dbReference type="AlphaFoldDB" id="A0AAD5MKB4"/>
<comment type="caution">
    <text evidence="1">The sequence shown here is derived from an EMBL/GenBank/DDBJ whole genome shotgun (WGS) entry which is preliminary data.</text>
</comment>
<name>A0AAD5MKB4_PARTN</name>
<gene>
    <name evidence="1" type="ORF">KIN20_019043</name>
</gene>
<reference evidence="1" key="1">
    <citation type="submission" date="2021-06" db="EMBL/GenBank/DDBJ databases">
        <title>Parelaphostrongylus tenuis whole genome reference sequence.</title>
        <authorList>
            <person name="Garwood T.J."/>
            <person name="Larsen P.A."/>
            <person name="Fountain-Jones N.M."/>
            <person name="Garbe J.R."/>
            <person name="Macchietto M.G."/>
            <person name="Kania S.A."/>
            <person name="Gerhold R.W."/>
            <person name="Richards J.E."/>
            <person name="Wolf T.M."/>
        </authorList>
    </citation>
    <scope>NUCLEOTIDE SEQUENCE</scope>
    <source>
        <strain evidence="1">MNPRO001-30</strain>
        <tissue evidence="1">Meninges</tissue>
    </source>
</reference>
<sequence length="98" mass="11241">MSEVWALSFTHLSPMVNSAELDGFLPTETTSQVCAWTFSKHVEQNEVANIEEKNARIHNPLLQSKKYRVSHSSRIICPGMRMGSIVRRELYIAFEVME</sequence>
<organism evidence="1 2">
    <name type="scientific">Parelaphostrongylus tenuis</name>
    <name type="common">Meningeal worm</name>
    <dbReference type="NCBI Taxonomy" id="148309"/>
    <lineage>
        <taxon>Eukaryota</taxon>
        <taxon>Metazoa</taxon>
        <taxon>Ecdysozoa</taxon>
        <taxon>Nematoda</taxon>
        <taxon>Chromadorea</taxon>
        <taxon>Rhabditida</taxon>
        <taxon>Rhabditina</taxon>
        <taxon>Rhabditomorpha</taxon>
        <taxon>Strongyloidea</taxon>
        <taxon>Metastrongylidae</taxon>
        <taxon>Parelaphostrongylus</taxon>
    </lineage>
</organism>
<dbReference type="EMBL" id="JAHQIW010003778">
    <property type="protein sequence ID" value="KAJ1360135.1"/>
    <property type="molecule type" value="Genomic_DNA"/>
</dbReference>